<evidence type="ECO:0000256" key="3">
    <source>
        <dbReference type="ARBA" id="ARBA00022692"/>
    </source>
</evidence>
<feature type="transmembrane region" description="Helical" evidence="7">
    <location>
        <begin position="250"/>
        <end position="273"/>
    </location>
</feature>
<reference evidence="8 9" key="1">
    <citation type="submission" date="2013-03" db="EMBL/GenBank/DDBJ databases">
        <title>The Genome Sequence of Exophiala aquamarina CBS 119918.</title>
        <authorList>
            <consortium name="The Broad Institute Genomics Platform"/>
            <person name="Cuomo C."/>
            <person name="de Hoog S."/>
            <person name="Gorbushina A."/>
            <person name="Walker B."/>
            <person name="Young S.K."/>
            <person name="Zeng Q."/>
            <person name="Gargeya S."/>
            <person name="Fitzgerald M."/>
            <person name="Haas B."/>
            <person name="Abouelleil A."/>
            <person name="Allen A.W."/>
            <person name="Alvarado L."/>
            <person name="Arachchi H.M."/>
            <person name="Berlin A.M."/>
            <person name="Chapman S.B."/>
            <person name="Gainer-Dewar J."/>
            <person name="Goldberg J."/>
            <person name="Griggs A."/>
            <person name="Gujja S."/>
            <person name="Hansen M."/>
            <person name="Howarth C."/>
            <person name="Imamovic A."/>
            <person name="Ireland A."/>
            <person name="Larimer J."/>
            <person name="McCowan C."/>
            <person name="Murphy C."/>
            <person name="Pearson M."/>
            <person name="Poon T.W."/>
            <person name="Priest M."/>
            <person name="Roberts A."/>
            <person name="Saif S."/>
            <person name="Shea T."/>
            <person name="Sisk P."/>
            <person name="Sykes S."/>
            <person name="Wortman J."/>
            <person name="Nusbaum C."/>
            <person name="Birren B."/>
        </authorList>
    </citation>
    <scope>NUCLEOTIDE SEQUENCE [LARGE SCALE GENOMIC DNA]</scope>
    <source>
        <strain evidence="8 9">CBS 119918</strain>
    </source>
</reference>
<dbReference type="GO" id="GO:0005886">
    <property type="term" value="C:plasma membrane"/>
    <property type="evidence" value="ECO:0007669"/>
    <property type="project" value="TreeGrafter"/>
</dbReference>
<feature type="transmembrane region" description="Helical" evidence="7">
    <location>
        <begin position="207"/>
        <end position="227"/>
    </location>
</feature>
<proteinExistence type="inferred from homology"/>
<evidence type="ECO:0000256" key="6">
    <source>
        <dbReference type="SAM" id="MobiDB-lite"/>
    </source>
</evidence>
<dbReference type="OrthoDB" id="2018619at2759"/>
<feature type="transmembrane region" description="Helical" evidence="7">
    <location>
        <begin position="406"/>
        <end position="430"/>
    </location>
</feature>
<dbReference type="PANTHER" id="PTHR30618:SF0">
    <property type="entry name" value="PURINE-URACIL PERMEASE NCS1"/>
    <property type="match status" value="1"/>
</dbReference>
<keyword evidence="3 7" id="KW-0812">Transmembrane</keyword>
<keyword evidence="4 7" id="KW-1133">Transmembrane helix</keyword>
<evidence type="ECO:0000313" key="8">
    <source>
        <dbReference type="EMBL" id="KEF61515.1"/>
    </source>
</evidence>
<accession>A0A072Q0U3</accession>
<feature type="transmembrane region" description="Helical" evidence="7">
    <location>
        <begin position="294"/>
        <end position="316"/>
    </location>
</feature>
<dbReference type="Gene3D" id="1.10.4160.10">
    <property type="entry name" value="Hydantoin permease"/>
    <property type="match status" value="1"/>
</dbReference>
<keyword evidence="9" id="KW-1185">Reference proteome</keyword>
<dbReference type="PANTHER" id="PTHR30618">
    <property type="entry name" value="NCS1 FAMILY PURINE/PYRIMIDINE TRANSPORTER"/>
    <property type="match status" value="1"/>
</dbReference>
<feature type="transmembrane region" description="Helical" evidence="7">
    <location>
        <begin position="129"/>
        <end position="150"/>
    </location>
</feature>
<dbReference type="InterPro" id="IPR045225">
    <property type="entry name" value="Uracil/uridine/allantoin_perm"/>
</dbReference>
<evidence type="ECO:0000256" key="5">
    <source>
        <dbReference type="ARBA" id="ARBA00023136"/>
    </source>
</evidence>
<dbReference type="GeneID" id="25278021"/>
<gene>
    <name evidence="8" type="ORF">A1O9_03082</name>
</gene>
<dbReference type="Pfam" id="PF02133">
    <property type="entry name" value="Transp_cyt_pur"/>
    <property type="match status" value="1"/>
</dbReference>
<dbReference type="RefSeq" id="XP_013264105.1">
    <property type="nucleotide sequence ID" value="XM_013408651.1"/>
</dbReference>
<comment type="similarity">
    <text evidence="2">Belongs to the purine-cytosine permease (2.A.39) family.</text>
</comment>
<protein>
    <recommendedName>
        <fullName evidence="10">NCS1 family nucleobase:cation symporter-1</fullName>
    </recommendedName>
</protein>
<evidence type="ECO:0000256" key="1">
    <source>
        <dbReference type="ARBA" id="ARBA00004141"/>
    </source>
</evidence>
<feature type="compositionally biased region" description="Basic and acidic residues" evidence="6">
    <location>
        <begin position="555"/>
        <end position="567"/>
    </location>
</feature>
<evidence type="ECO:0000313" key="9">
    <source>
        <dbReference type="Proteomes" id="UP000027920"/>
    </source>
</evidence>
<dbReference type="VEuPathDB" id="FungiDB:A1O9_03082"/>
<evidence type="ECO:0000256" key="2">
    <source>
        <dbReference type="ARBA" id="ARBA00008974"/>
    </source>
</evidence>
<evidence type="ECO:0008006" key="10">
    <source>
        <dbReference type="Google" id="ProtNLM"/>
    </source>
</evidence>
<feature type="transmembrane region" description="Helical" evidence="7">
    <location>
        <begin position="490"/>
        <end position="509"/>
    </location>
</feature>
<dbReference type="EMBL" id="AMGV01000002">
    <property type="protein sequence ID" value="KEF61515.1"/>
    <property type="molecule type" value="Genomic_DNA"/>
</dbReference>
<dbReference type="HOGENOM" id="CLU_021555_2_1_1"/>
<feature type="transmembrane region" description="Helical" evidence="7">
    <location>
        <begin position="87"/>
        <end position="108"/>
    </location>
</feature>
<dbReference type="CDD" id="cd11482">
    <property type="entry name" value="SLC-NCS1sbd_NRT1-like"/>
    <property type="match status" value="1"/>
</dbReference>
<feature type="transmembrane region" description="Helical" evidence="7">
    <location>
        <begin position="343"/>
        <end position="368"/>
    </location>
</feature>
<sequence>MATSTTNKSRFQRFKHAFSSPAAFHQALILKSSTSILINEDLAPSPPARHTWTVWSFFAYWWSESWNVSTWSVGASFIALGATIRDALLVVFFANLLSAVVIVLNGRASARYHIGYPVLSRSSFGIRGAYFVVVLRSILGIIWGGVQLYFEGQFISVCLRCIFPGWERIPNSIPESQHITTQVMVGFFFAFLFTIPFLFIHTSKIQHLFSVKSVIMPLAGLGIVIWATTENGGVSSGAIQNSTSRPSTSVLAWGIISQFNAVMGANSALLVTVPDLARYSKTKNAQLWGQLISLPIGQTLCASFGIISTSAILNLYGEAYWNPYDLLNRILDESYTSKARAGVFFASASFAFATLGTSIACNFIPFAADVTCLLPKYINIIRGQLLCLVIAFSIVPWRIVATANGFLNFLGGYSIFQGPVVAVMLIDYFILRRGNLNLIDLFTLSSEGRYYFFHGFNLRAFAAFVIGFLLPLPGFAASFGHDIDIAATHMYSLGWLLSFLMGCLSYYVICSVWKLPGDDGKHAFEAEVESAEQIIMDGLHADNESHGSAASIGSEHVKDREAVEKLT</sequence>
<evidence type="ECO:0000256" key="4">
    <source>
        <dbReference type="ARBA" id="ARBA00022989"/>
    </source>
</evidence>
<keyword evidence="5 7" id="KW-0472">Membrane</keyword>
<comment type="subcellular location">
    <subcellularLocation>
        <location evidence="1">Membrane</location>
        <topology evidence="1">Multi-pass membrane protein</topology>
    </subcellularLocation>
</comment>
<feature type="transmembrane region" description="Helical" evidence="7">
    <location>
        <begin position="380"/>
        <end position="400"/>
    </location>
</feature>
<dbReference type="AlphaFoldDB" id="A0A072Q0U3"/>
<organism evidence="8 9">
    <name type="scientific">Exophiala aquamarina CBS 119918</name>
    <dbReference type="NCBI Taxonomy" id="1182545"/>
    <lineage>
        <taxon>Eukaryota</taxon>
        <taxon>Fungi</taxon>
        <taxon>Dikarya</taxon>
        <taxon>Ascomycota</taxon>
        <taxon>Pezizomycotina</taxon>
        <taxon>Eurotiomycetes</taxon>
        <taxon>Chaetothyriomycetidae</taxon>
        <taxon>Chaetothyriales</taxon>
        <taxon>Herpotrichiellaceae</taxon>
        <taxon>Exophiala</taxon>
    </lineage>
</organism>
<feature type="region of interest" description="Disordered" evidence="6">
    <location>
        <begin position="545"/>
        <end position="567"/>
    </location>
</feature>
<comment type="caution">
    <text evidence="8">The sequence shown here is derived from an EMBL/GenBank/DDBJ whole genome shotgun (WGS) entry which is preliminary data.</text>
</comment>
<feature type="transmembrane region" description="Helical" evidence="7">
    <location>
        <begin position="179"/>
        <end position="200"/>
    </location>
</feature>
<dbReference type="InterPro" id="IPR001248">
    <property type="entry name" value="Pur-cyt_permease"/>
</dbReference>
<name>A0A072Q0U3_9EURO</name>
<feature type="transmembrane region" description="Helical" evidence="7">
    <location>
        <begin position="451"/>
        <end position="470"/>
    </location>
</feature>
<evidence type="ECO:0000256" key="7">
    <source>
        <dbReference type="SAM" id="Phobius"/>
    </source>
</evidence>
<dbReference type="Proteomes" id="UP000027920">
    <property type="component" value="Unassembled WGS sequence"/>
</dbReference>
<dbReference type="GO" id="GO:0015205">
    <property type="term" value="F:nucleobase transmembrane transporter activity"/>
    <property type="evidence" value="ECO:0007669"/>
    <property type="project" value="TreeGrafter"/>
</dbReference>